<dbReference type="GO" id="GO:0003735">
    <property type="term" value="F:structural constituent of ribosome"/>
    <property type="evidence" value="ECO:0007669"/>
    <property type="project" value="InterPro"/>
</dbReference>
<proteinExistence type="inferred from homology"/>
<evidence type="ECO:0000313" key="5">
    <source>
        <dbReference type="EMBL" id="GMM50938.1"/>
    </source>
</evidence>
<dbReference type="GO" id="GO:0005840">
    <property type="term" value="C:ribosome"/>
    <property type="evidence" value="ECO:0007669"/>
    <property type="project" value="UniProtKB-KW"/>
</dbReference>
<evidence type="ECO:0000259" key="4">
    <source>
        <dbReference type="Pfam" id="PF01778"/>
    </source>
</evidence>
<protein>
    <recommendedName>
        <fullName evidence="4">Ribosomal eL28/Mak16 domain-containing protein</fullName>
    </recommendedName>
</protein>
<dbReference type="InterPro" id="IPR029004">
    <property type="entry name" value="Ribosomal_eL28/Mak16"/>
</dbReference>
<organism evidence="5 6">
    <name type="scientific">Starmerella bacillaris</name>
    <name type="common">Yeast</name>
    <name type="synonym">Candida zemplinina</name>
    <dbReference type="NCBI Taxonomy" id="1247836"/>
    <lineage>
        <taxon>Eukaryota</taxon>
        <taxon>Fungi</taxon>
        <taxon>Dikarya</taxon>
        <taxon>Ascomycota</taxon>
        <taxon>Saccharomycotina</taxon>
        <taxon>Dipodascomycetes</taxon>
        <taxon>Dipodascales</taxon>
        <taxon>Trichomonascaceae</taxon>
        <taxon>Starmerella</taxon>
    </lineage>
</organism>
<reference evidence="5 6" key="1">
    <citation type="journal article" date="2023" name="Elife">
        <title>Identification of key yeast species and microbe-microbe interactions impacting larval growth of Drosophila in the wild.</title>
        <authorList>
            <person name="Mure A."/>
            <person name="Sugiura Y."/>
            <person name="Maeda R."/>
            <person name="Honda K."/>
            <person name="Sakurai N."/>
            <person name="Takahashi Y."/>
            <person name="Watada M."/>
            <person name="Katoh T."/>
            <person name="Gotoh A."/>
            <person name="Gotoh Y."/>
            <person name="Taniguchi I."/>
            <person name="Nakamura K."/>
            <person name="Hayashi T."/>
            <person name="Katayama T."/>
            <person name="Uemura T."/>
            <person name="Hattori Y."/>
        </authorList>
    </citation>
    <scope>NUCLEOTIDE SEQUENCE [LARGE SCALE GENOMIC DNA]</scope>
    <source>
        <strain evidence="5 6">SB-73</strain>
    </source>
</reference>
<comment type="similarity">
    <text evidence="1">Belongs to the eukaryotic ribosomal protein eL28 family.</text>
</comment>
<comment type="caution">
    <text evidence="5">The sequence shown here is derived from an EMBL/GenBank/DDBJ whole genome shotgun (WGS) entry which is preliminary data.</text>
</comment>
<accession>A0AAV5RJN8</accession>
<dbReference type="Gene3D" id="3.30.390.110">
    <property type="match status" value="1"/>
</dbReference>
<keyword evidence="6" id="KW-1185">Reference proteome</keyword>
<evidence type="ECO:0000256" key="2">
    <source>
        <dbReference type="ARBA" id="ARBA00022980"/>
    </source>
</evidence>
<evidence type="ECO:0000256" key="3">
    <source>
        <dbReference type="ARBA" id="ARBA00023274"/>
    </source>
</evidence>
<dbReference type="GO" id="GO:1990904">
    <property type="term" value="C:ribonucleoprotein complex"/>
    <property type="evidence" value="ECO:0007669"/>
    <property type="project" value="UniProtKB-KW"/>
</dbReference>
<evidence type="ECO:0000256" key="1">
    <source>
        <dbReference type="ARBA" id="ARBA00007926"/>
    </source>
</evidence>
<dbReference type="AlphaFoldDB" id="A0AAV5RJN8"/>
<sequence>MSSSNVSYDLIWQIARGNSSYLVKRTTNGGASYSLDPLNSTAQYTKSASGFTNSHARGVVVGENGIELLTKDGSNFNKPASEIKVTPFNPEEANSKKTDDDELESALIKGYALQKTLA</sequence>
<dbReference type="GO" id="GO:0006412">
    <property type="term" value="P:translation"/>
    <property type="evidence" value="ECO:0007669"/>
    <property type="project" value="InterPro"/>
</dbReference>
<feature type="domain" description="Ribosomal eL28/Mak16" evidence="4">
    <location>
        <begin position="10"/>
        <end position="97"/>
    </location>
</feature>
<dbReference type="Proteomes" id="UP001362899">
    <property type="component" value="Unassembled WGS sequence"/>
</dbReference>
<evidence type="ECO:0000313" key="6">
    <source>
        <dbReference type="Proteomes" id="UP001362899"/>
    </source>
</evidence>
<dbReference type="PANTHER" id="PTHR10544">
    <property type="entry name" value="60S RIBOSOMAL PROTEIN L28"/>
    <property type="match status" value="1"/>
</dbReference>
<dbReference type="InterPro" id="IPR002672">
    <property type="entry name" value="Ribosomal_eL28"/>
</dbReference>
<name>A0AAV5RJN8_STABA</name>
<gene>
    <name evidence="5" type="ORF">DASB73_018960</name>
</gene>
<dbReference type="Pfam" id="PF01778">
    <property type="entry name" value="Ribosomal_L28e"/>
    <property type="match status" value="1"/>
</dbReference>
<keyword evidence="3" id="KW-0687">Ribonucleoprotein</keyword>
<dbReference type="EMBL" id="BTGC01000003">
    <property type="protein sequence ID" value="GMM50938.1"/>
    <property type="molecule type" value="Genomic_DNA"/>
</dbReference>
<keyword evidence="2" id="KW-0689">Ribosomal protein</keyword>